<gene>
    <name evidence="2" type="ORF">BBJ29_007362</name>
    <name evidence="3" type="ORF">BBP00_00004254</name>
</gene>
<evidence type="ECO:0000313" key="2">
    <source>
        <dbReference type="EMBL" id="RLN48368.1"/>
    </source>
</evidence>
<evidence type="ECO:0000313" key="4">
    <source>
        <dbReference type="Proteomes" id="UP000277300"/>
    </source>
</evidence>
<dbReference type="InterPro" id="IPR000994">
    <property type="entry name" value="Pept_M24"/>
</dbReference>
<dbReference type="Proteomes" id="UP000277300">
    <property type="component" value="Unassembled WGS sequence"/>
</dbReference>
<dbReference type="OrthoDB" id="2013818at2759"/>
<organism evidence="3 4">
    <name type="scientific">Phytophthora kernoviae</name>
    <dbReference type="NCBI Taxonomy" id="325452"/>
    <lineage>
        <taxon>Eukaryota</taxon>
        <taxon>Sar</taxon>
        <taxon>Stramenopiles</taxon>
        <taxon>Oomycota</taxon>
        <taxon>Peronosporomycetes</taxon>
        <taxon>Peronosporales</taxon>
        <taxon>Peronosporaceae</taxon>
        <taxon>Phytophthora</taxon>
    </lineage>
</organism>
<dbReference type="Proteomes" id="UP000284657">
    <property type="component" value="Unassembled WGS sequence"/>
</dbReference>
<evidence type="ECO:0000313" key="3">
    <source>
        <dbReference type="EMBL" id="RLN63262.1"/>
    </source>
</evidence>
<dbReference type="PANTHER" id="PTHR46112:SF2">
    <property type="entry name" value="XAA-PRO AMINOPEPTIDASE P-RELATED"/>
    <property type="match status" value="1"/>
</dbReference>
<evidence type="ECO:0000313" key="5">
    <source>
        <dbReference type="Proteomes" id="UP000284657"/>
    </source>
</evidence>
<dbReference type="Pfam" id="PF00557">
    <property type="entry name" value="Peptidase_M24"/>
    <property type="match status" value="1"/>
</dbReference>
<dbReference type="InterPro" id="IPR029149">
    <property type="entry name" value="Creatin/AminoP/Spt16_N"/>
</dbReference>
<feature type="domain" description="Peptidase M24" evidence="1">
    <location>
        <begin position="158"/>
        <end position="307"/>
    </location>
</feature>
<dbReference type="InterPro" id="IPR050659">
    <property type="entry name" value="Peptidase_M24B"/>
</dbReference>
<reference evidence="4 5" key="1">
    <citation type="submission" date="2018-07" db="EMBL/GenBank/DDBJ databases">
        <title>Genome sequencing of oomycete isolates from Chile give support for New Zealand origin for Phytophthora kernoviae and make available the first Nothophytophthora sp. genome.</title>
        <authorList>
            <person name="Studholme D.J."/>
            <person name="Sanfuentes E."/>
            <person name="Panda P."/>
            <person name="Hill R."/>
            <person name="Sambles C."/>
            <person name="Grant M."/>
            <person name="Williams N.M."/>
            <person name="Mcdougal R.L."/>
        </authorList>
    </citation>
    <scope>NUCLEOTIDE SEQUENCE [LARGE SCALE GENOMIC DNA]</scope>
    <source>
        <strain evidence="3">Chile6</strain>
        <strain evidence="2">Chile7</strain>
    </source>
</reference>
<proteinExistence type="predicted"/>
<protein>
    <recommendedName>
        <fullName evidence="1">Peptidase M24 domain-containing protein</fullName>
    </recommendedName>
</protein>
<dbReference type="EMBL" id="MBDO02000100">
    <property type="protein sequence ID" value="RLN63262.1"/>
    <property type="molecule type" value="Genomic_DNA"/>
</dbReference>
<dbReference type="Gene3D" id="3.90.230.10">
    <property type="entry name" value="Creatinase/methionine aminopeptidase superfamily"/>
    <property type="match status" value="1"/>
</dbReference>
<dbReference type="SUPFAM" id="SSF53092">
    <property type="entry name" value="Creatinase/prolidase N-terminal domain"/>
    <property type="match status" value="1"/>
</dbReference>
<dbReference type="Gene3D" id="3.40.350.10">
    <property type="entry name" value="Creatinase/prolidase N-terminal domain"/>
    <property type="match status" value="1"/>
</dbReference>
<dbReference type="PANTHER" id="PTHR46112">
    <property type="entry name" value="AMINOPEPTIDASE"/>
    <property type="match status" value="1"/>
</dbReference>
<name>A0A3F2RS90_9STRA</name>
<accession>A0A3F2RS90</accession>
<comment type="caution">
    <text evidence="3">The sequence shown here is derived from an EMBL/GenBank/DDBJ whole genome shotgun (WGS) entry which is preliminary data.</text>
</comment>
<dbReference type="InterPro" id="IPR036005">
    <property type="entry name" value="Creatinase/aminopeptidase-like"/>
</dbReference>
<dbReference type="EMBL" id="MBAD02002320">
    <property type="protein sequence ID" value="RLN48368.1"/>
    <property type="molecule type" value="Genomic_DNA"/>
</dbReference>
<dbReference type="AlphaFoldDB" id="A0A3F2RS90"/>
<evidence type="ECO:0000259" key="1">
    <source>
        <dbReference type="Pfam" id="PF00557"/>
    </source>
</evidence>
<sequence length="393" mass="43431">MNDLKYMDAYDHDPSKRKADFLRKVADLRNLMQELRHDALVLSLSANFAWITSGARSYVFMATEGGVGSIYVDAKRVAVLTNEIEGHRLVNEEMRGLENEVILVQDPWHAQRSAVDMAKELAKSDKVAVDASDADLAGRVAVMRSTLTSYEIEVFRNLGKDCGEIIGEVARGVRPTMTEWEIAAQLSAKMWERGITPVVMLVAADERVDNIRHPLPTKKRVKNKAMLVICGQRAGLILSTTRVVYITTTPNATIPDDLLRRHEAATYVDAVLIANTRTAGIKAGDMLEIAQDAYAAKGFDGEWKFHHQGGCAAYKSREWVANPSVNRVTGLDQAYAWNPSVAGTKSEDTVLCYANAEGKPVVDVISVSPDWPVIEHTIGDVTIARPLILHLQY</sequence>
<dbReference type="SUPFAM" id="SSF55920">
    <property type="entry name" value="Creatinase/aminopeptidase"/>
    <property type="match status" value="1"/>
</dbReference>